<dbReference type="Proteomes" id="UP000235965">
    <property type="component" value="Unassembled WGS sequence"/>
</dbReference>
<protein>
    <submittedName>
        <fullName evidence="1">Uncharacterized protein</fullName>
    </submittedName>
</protein>
<keyword evidence="2" id="KW-1185">Reference proteome</keyword>
<evidence type="ECO:0000313" key="1">
    <source>
        <dbReference type="EMBL" id="PNF20795.1"/>
    </source>
</evidence>
<comment type="caution">
    <text evidence="1">The sequence shown here is derived from an EMBL/GenBank/DDBJ whole genome shotgun (WGS) entry which is preliminary data.</text>
</comment>
<organism evidence="1 2">
    <name type="scientific">Cryptotermes secundus</name>
    <dbReference type="NCBI Taxonomy" id="105785"/>
    <lineage>
        <taxon>Eukaryota</taxon>
        <taxon>Metazoa</taxon>
        <taxon>Ecdysozoa</taxon>
        <taxon>Arthropoda</taxon>
        <taxon>Hexapoda</taxon>
        <taxon>Insecta</taxon>
        <taxon>Pterygota</taxon>
        <taxon>Neoptera</taxon>
        <taxon>Polyneoptera</taxon>
        <taxon>Dictyoptera</taxon>
        <taxon>Blattodea</taxon>
        <taxon>Blattoidea</taxon>
        <taxon>Termitoidae</taxon>
        <taxon>Kalotermitidae</taxon>
        <taxon>Cryptotermitinae</taxon>
        <taxon>Cryptotermes</taxon>
    </lineage>
</organism>
<reference evidence="1 2" key="1">
    <citation type="submission" date="2017-12" db="EMBL/GenBank/DDBJ databases">
        <title>Hemimetabolous genomes reveal molecular basis of termite eusociality.</title>
        <authorList>
            <person name="Harrison M.C."/>
            <person name="Jongepier E."/>
            <person name="Robertson H.M."/>
            <person name="Arning N."/>
            <person name="Bitard-Feildel T."/>
            <person name="Chao H."/>
            <person name="Childers C.P."/>
            <person name="Dinh H."/>
            <person name="Doddapaneni H."/>
            <person name="Dugan S."/>
            <person name="Gowin J."/>
            <person name="Greiner C."/>
            <person name="Han Y."/>
            <person name="Hu H."/>
            <person name="Hughes D.S.T."/>
            <person name="Huylmans A.-K."/>
            <person name="Kemena C."/>
            <person name="Kremer L.P.M."/>
            <person name="Lee S.L."/>
            <person name="Lopez-Ezquerra A."/>
            <person name="Mallet L."/>
            <person name="Monroy-Kuhn J.M."/>
            <person name="Moser A."/>
            <person name="Murali S.C."/>
            <person name="Muzny D.M."/>
            <person name="Otani S."/>
            <person name="Piulachs M.-D."/>
            <person name="Poelchau M."/>
            <person name="Qu J."/>
            <person name="Schaub F."/>
            <person name="Wada-Katsumata A."/>
            <person name="Worley K.C."/>
            <person name="Xie Q."/>
            <person name="Ylla G."/>
            <person name="Poulsen M."/>
            <person name="Gibbs R.A."/>
            <person name="Schal C."/>
            <person name="Richards S."/>
            <person name="Belles X."/>
            <person name="Korb J."/>
            <person name="Bornberg-Bauer E."/>
        </authorList>
    </citation>
    <scope>NUCLEOTIDE SEQUENCE [LARGE SCALE GENOMIC DNA]</scope>
    <source>
        <tissue evidence="1">Whole body</tissue>
    </source>
</reference>
<accession>A0A2J7PWT2</accession>
<gene>
    <name evidence="1" type="ORF">B7P43_G13996</name>
</gene>
<name>A0A2J7PWT2_9NEOP</name>
<dbReference type="EMBL" id="NEVH01020869">
    <property type="protein sequence ID" value="PNF20795.1"/>
    <property type="molecule type" value="Genomic_DNA"/>
</dbReference>
<dbReference type="AlphaFoldDB" id="A0A2J7PWT2"/>
<sequence>MLQPICLYLSQVMAVILPYTYITEFYFNTLPKLSTMACQSIEELAAKKFLTVPIRKMP</sequence>
<dbReference type="InParanoid" id="A0A2J7PWT2"/>
<proteinExistence type="predicted"/>
<evidence type="ECO:0000313" key="2">
    <source>
        <dbReference type="Proteomes" id="UP000235965"/>
    </source>
</evidence>